<reference evidence="1 2" key="1">
    <citation type="submission" date="2019-09" db="EMBL/GenBank/DDBJ databases">
        <authorList>
            <person name="Wang X."/>
        </authorList>
    </citation>
    <scope>NUCLEOTIDE SEQUENCE [LARGE SCALE GENOMIC DNA]</scope>
    <source>
        <strain evidence="1 2">CICC 11023</strain>
    </source>
</reference>
<protein>
    <submittedName>
        <fullName evidence="1">Uncharacterized protein</fullName>
    </submittedName>
</protein>
<dbReference type="Proteomes" id="UP000323876">
    <property type="component" value="Unassembled WGS sequence"/>
</dbReference>
<sequence>MHDAQFGARRVVEDLATAFSASLLVRYSIPAVADAYCAARLGEDRGLCYGTLPAGIDAKAIIDRSLPA</sequence>
<name>A0A5N0DVG4_9NOCA</name>
<accession>A0A5N0DVG4</accession>
<dbReference type="RefSeq" id="WP_150407513.1">
    <property type="nucleotide sequence ID" value="NZ_VXLC01000032.1"/>
</dbReference>
<comment type="caution">
    <text evidence="1">The sequence shown here is derived from an EMBL/GenBank/DDBJ whole genome shotgun (WGS) entry which is preliminary data.</text>
</comment>
<evidence type="ECO:0000313" key="2">
    <source>
        <dbReference type="Proteomes" id="UP000323876"/>
    </source>
</evidence>
<gene>
    <name evidence="1" type="ORF">F3087_40680</name>
</gene>
<keyword evidence="2" id="KW-1185">Reference proteome</keyword>
<organism evidence="1 2">
    <name type="scientific">Nocardia colli</name>
    <dbReference type="NCBI Taxonomy" id="2545717"/>
    <lineage>
        <taxon>Bacteria</taxon>
        <taxon>Bacillati</taxon>
        <taxon>Actinomycetota</taxon>
        <taxon>Actinomycetes</taxon>
        <taxon>Mycobacteriales</taxon>
        <taxon>Nocardiaceae</taxon>
        <taxon>Nocardia</taxon>
    </lineage>
</organism>
<proteinExistence type="predicted"/>
<dbReference type="EMBL" id="VXLC01000032">
    <property type="protein sequence ID" value="KAA8880636.1"/>
    <property type="molecule type" value="Genomic_DNA"/>
</dbReference>
<evidence type="ECO:0000313" key="1">
    <source>
        <dbReference type="EMBL" id="KAA8880636.1"/>
    </source>
</evidence>
<dbReference type="AlphaFoldDB" id="A0A5N0DVG4"/>